<dbReference type="Gene3D" id="3.90.76.10">
    <property type="entry name" value="Dipeptide-binding Protein, Domain 1"/>
    <property type="match status" value="1"/>
</dbReference>
<dbReference type="Gene3D" id="3.10.105.10">
    <property type="entry name" value="Dipeptide-binding Protein, Domain 3"/>
    <property type="match status" value="1"/>
</dbReference>
<dbReference type="PROSITE" id="PS01040">
    <property type="entry name" value="SBP_BACTERIAL_5"/>
    <property type="match status" value="1"/>
</dbReference>
<evidence type="ECO:0000256" key="1">
    <source>
        <dbReference type="ARBA" id="ARBA00004193"/>
    </source>
</evidence>
<dbReference type="PROSITE" id="PS51257">
    <property type="entry name" value="PROKAR_LIPOPROTEIN"/>
    <property type="match status" value="1"/>
</dbReference>
<dbReference type="InterPro" id="IPR000914">
    <property type="entry name" value="SBP_5_dom"/>
</dbReference>
<sequence length="523" mass="59217">MFFIKRKAAVMFAVAGFLLAAGCSSNKETETSTEEKKQLVYGMEAEIEQVNPVLDESQEIDSLLFRGLTKPTESNEIVPDLAEDWTISDDQLTYIFKMREDAKWEDGEPVTAEDVTFTLKKILDPFTNTPIGGDFSEIDSVEAMSAYEVKITLKRPFPPLLDKLKVGIVPKHLLESENINETEFNQQPVGNGPFKLKEWNPDGTITVERNEQFYSTKPKLDEVVFKPVPDANTRAVQLKTGEIDLALMEPGQASSVKEDDPYTIYDIPTADYRAVMYNLRHPLFKDPAVRQALNFGVNREDMVKGVLFNKGEAAHGPLQKSWADSPQENAYSYQPEKAAKLLEKAGWTKGEDGVLQKNGQRFEFELVSPVHDKVRVALANVVAEQLKPLGIKVIPKLMEKQSIDYTRVDSFLIGWGSEFDPDDHTYRIFHSSQVGDGLYNFGAYENTKMDELLTKARTTVDQEERKAYYEAFQKELASNPPFNFLVYLEAMYGVNKSVTGIKTRTLGHHGFGIMWNVEEWDKQ</sequence>
<reference evidence="7 8" key="1">
    <citation type="submission" date="2018-08" db="EMBL/GenBank/DDBJ databases">
        <title>Bacillus chawlae sp. nov., Bacillus glennii sp. nov., and Bacillus saganii sp. nov. Isolated from the Vehicle Assembly Building at Kennedy Space Center where the Viking Spacecraft were Assembled.</title>
        <authorList>
            <person name="Seuylemezian A."/>
            <person name="Vaishampayan P."/>
        </authorList>
    </citation>
    <scope>NUCLEOTIDE SEQUENCE [LARGE SCALE GENOMIC DNA]</scope>
    <source>
        <strain evidence="7 8">V47-23a</strain>
    </source>
</reference>
<dbReference type="InterPro" id="IPR039424">
    <property type="entry name" value="SBP_5"/>
</dbReference>
<evidence type="ECO:0000313" key="7">
    <source>
        <dbReference type="EMBL" id="RFU64650.1"/>
    </source>
</evidence>
<name>A0A372LEC4_9BACI</name>
<keyword evidence="4 5" id="KW-0732">Signal</keyword>
<keyword evidence="3" id="KW-0813">Transport</keyword>
<evidence type="ECO:0000313" key="8">
    <source>
        <dbReference type="Proteomes" id="UP000264541"/>
    </source>
</evidence>
<dbReference type="Proteomes" id="UP000264541">
    <property type="component" value="Unassembled WGS sequence"/>
</dbReference>
<gene>
    <name evidence="7" type="ORF">D0469_18005</name>
</gene>
<dbReference type="OrthoDB" id="9796817at2"/>
<feature type="signal peptide" evidence="5">
    <location>
        <begin position="1"/>
        <end position="20"/>
    </location>
</feature>
<dbReference type="AlphaFoldDB" id="A0A372LEC4"/>
<dbReference type="GO" id="GO:0043190">
    <property type="term" value="C:ATP-binding cassette (ABC) transporter complex"/>
    <property type="evidence" value="ECO:0007669"/>
    <property type="project" value="InterPro"/>
</dbReference>
<dbReference type="RefSeq" id="WP_117328116.1">
    <property type="nucleotide sequence ID" value="NZ_QVTE01000054.1"/>
</dbReference>
<dbReference type="GO" id="GO:0042597">
    <property type="term" value="C:periplasmic space"/>
    <property type="evidence" value="ECO:0007669"/>
    <property type="project" value="UniProtKB-ARBA"/>
</dbReference>
<proteinExistence type="inferred from homology"/>
<evidence type="ECO:0000259" key="6">
    <source>
        <dbReference type="Pfam" id="PF00496"/>
    </source>
</evidence>
<dbReference type="PIRSF" id="PIRSF002741">
    <property type="entry name" value="MppA"/>
    <property type="match status" value="1"/>
</dbReference>
<dbReference type="GO" id="GO:0015833">
    <property type="term" value="P:peptide transport"/>
    <property type="evidence" value="ECO:0007669"/>
    <property type="project" value="TreeGrafter"/>
</dbReference>
<protein>
    <submittedName>
        <fullName evidence="7">ABC transporter substrate-binding protein</fullName>
    </submittedName>
</protein>
<evidence type="ECO:0000256" key="2">
    <source>
        <dbReference type="ARBA" id="ARBA00005695"/>
    </source>
</evidence>
<accession>A0A372LEC4</accession>
<dbReference type="Pfam" id="PF00496">
    <property type="entry name" value="SBP_bac_5"/>
    <property type="match status" value="1"/>
</dbReference>
<dbReference type="GO" id="GO:1904680">
    <property type="term" value="F:peptide transmembrane transporter activity"/>
    <property type="evidence" value="ECO:0007669"/>
    <property type="project" value="TreeGrafter"/>
</dbReference>
<comment type="similarity">
    <text evidence="2">Belongs to the bacterial solute-binding protein 5 family.</text>
</comment>
<comment type="caution">
    <text evidence="7">The sequence shown here is derived from an EMBL/GenBank/DDBJ whole genome shotgun (WGS) entry which is preliminary data.</text>
</comment>
<comment type="subcellular location">
    <subcellularLocation>
        <location evidence="1">Cell membrane</location>
        <topology evidence="1">Lipid-anchor</topology>
    </subcellularLocation>
</comment>
<evidence type="ECO:0000256" key="3">
    <source>
        <dbReference type="ARBA" id="ARBA00022448"/>
    </source>
</evidence>
<feature type="chain" id="PRO_5038708678" evidence="5">
    <location>
        <begin position="21"/>
        <end position="523"/>
    </location>
</feature>
<dbReference type="CDD" id="cd08518">
    <property type="entry name" value="PBP2_NikA_DppA_OppA_like_19"/>
    <property type="match status" value="1"/>
</dbReference>
<dbReference type="InterPro" id="IPR023765">
    <property type="entry name" value="SBP_5_CS"/>
</dbReference>
<feature type="domain" description="Solute-binding protein family 5" evidence="6">
    <location>
        <begin position="76"/>
        <end position="433"/>
    </location>
</feature>
<dbReference type="Gene3D" id="3.40.190.10">
    <property type="entry name" value="Periplasmic binding protein-like II"/>
    <property type="match status" value="1"/>
</dbReference>
<evidence type="ECO:0000256" key="5">
    <source>
        <dbReference type="SAM" id="SignalP"/>
    </source>
</evidence>
<dbReference type="PANTHER" id="PTHR30290">
    <property type="entry name" value="PERIPLASMIC BINDING COMPONENT OF ABC TRANSPORTER"/>
    <property type="match status" value="1"/>
</dbReference>
<dbReference type="SUPFAM" id="SSF53850">
    <property type="entry name" value="Periplasmic binding protein-like II"/>
    <property type="match status" value="1"/>
</dbReference>
<keyword evidence="8" id="KW-1185">Reference proteome</keyword>
<dbReference type="InterPro" id="IPR030678">
    <property type="entry name" value="Peptide/Ni-bd"/>
</dbReference>
<organism evidence="7 8">
    <name type="scientific">Peribacillus saganii</name>
    <dbReference type="NCBI Taxonomy" id="2303992"/>
    <lineage>
        <taxon>Bacteria</taxon>
        <taxon>Bacillati</taxon>
        <taxon>Bacillota</taxon>
        <taxon>Bacilli</taxon>
        <taxon>Bacillales</taxon>
        <taxon>Bacillaceae</taxon>
        <taxon>Peribacillus</taxon>
    </lineage>
</organism>
<dbReference type="EMBL" id="QVTE01000054">
    <property type="protein sequence ID" value="RFU64650.1"/>
    <property type="molecule type" value="Genomic_DNA"/>
</dbReference>
<dbReference type="PANTHER" id="PTHR30290:SF9">
    <property type="entry name" value="OLIGOPEPTIDE-BINDING PROTEIN APPA"/>
    <property type="match status" value="1"/>
</dbReference>
<evidence type="ECO:0000256" key="4">
    <source>
        <dbReference type="ARBA" id="ARBA00022729"/>
    </source>
</evidence>